<feature type="domain" description="Gfd2/YDR514C-like C-terminal" evidence="2">
    <location>
        <begin position="368"/>
        <end position="582"/>
    </location>
</feature>
<dbReference type="InterPro" id="IPR040151">
    <property type="entry name" value="Gfd2/YDR514C-like"/>
</dbReference>
<feature type="compositionally biased region" description="Basic and acidic residues" evidence="1">
    <location>
        <begin position="600"/>
        <end position="616"/>
    </location>
</feature>
<dbReference type="InterPro" id="IPR012337">
    <property type="entry name" value="RNaseH-like_sf"/>
</dbReference>
<dbReference type="EMBL" id="HG793134">
    <property type="protein sequence ID" value="CRL17744.1"/>
    <property type="molecule type" value="Genomic_DNA"/>
</dbReference>
<evidence type="ECO:0000259" key="2">
    <source>
        <dbReference type="Pfam" id="PF21762"/>
    </source>
</evidence>
<organism evidence="3 4">
    <name type="scientific">Penicillium camemberti (strain FM 013)</name>
    <dbReference type="NCBI Taxonomy" id="1429867"/>
    <lineage>
        <taxon>Eukaryota</taxon>
        <taxon>Fungi</taxon>
        <taxon>Dikarya</taxon>
        <taxon>Ascomycota</taxon>
        <taxon>Pezizomycotina</taxon>
        <taxon>Eurotiomycetes</taxon>
        <taxon>Eurotiomycetidae</taxon>
        <taxon>Eurotiales</taxon>
        <taxon>Aspergillaceae</taxon>
        <taxon>Penicillium</taxon>
    </lineage>
</organism>
<dbReference type="Proteomes" id="UP000053732">
    <property type="component" value="Unassembled WGS sequence"/>
</dbReference>
<dbReference type="PANTHER" id="PTHR28083:SF1">
    <property type="entry name" value="GOOD FOR FULL DBP5 ACTIVITY PROTEIN 2"/>
    <property type="match status" value="1"/>
</dbReference>
<feature type="region of interest" description="Disordered" evidence="1">
    <location>
        <begin position="24"/>
        <end position="53"/>
    </location>
</feature>
<dbReference type="AlphaFoldDB" id="A0A0G4NUS3"/>
<dbReference type="STRING" id="1429867.A0A0G4NUS3"/>
<reference evidence="3 4" key="1">
    <citation type="journal article" date="2014" name="Nat. Commun.">
        <title>Multiple recent horizontal transfers of a large genomic region in cheese making fungi.</title>
        <authorList>
            <person name="Cheeseman K."/>
            <person name="Ropars J."/>
            <person name="Renault P."/>
            <person name="Dupont J."/>
            <person name="Gouzy J."/>
            <person name="Branca A."/>
            <person name="Abraham A.L."/>
            <person name="Ceppi M."/>
            <person name="Conseiller E."/>
            <person name="Debuchy R."/>
            <person name="Malagnac F."/>
            <person name="Goarin A."/>
            <person name="Silar P."/>
            <person name="Lacoste S."/>
            <person name="Sallet E."/>
            <person name="Bensimon A."/>
            <person name="Giraud T."/>
            <person name="Brygoo Y."/>
        </authorList>
    </citation>
    <scope>NUCLEOTIDE SEQUENCE [LARGE SCALE GENOMIC DNA]</scope>
    <source>
        <strain evidence="4">FM 013</strain>
    </source>
</reference>
<dbReference type="GO" id="GO:0005634">
    <property type="term" value="C:nucleus"/>
    <property type="evidence" value="ECO:0007669"/>
    <property type="project" value="TreeGrafter"/>
</dbReference>
<name>A0A0G4NUS3_PENC3</name>
<dbReference type="Pfam" id="PF21762">
    <property type="entry name" value="DEDDh_C"/>
    <property type="match status" value="1"/>
</dbReference>
<sequence>MDVRERLRMLLEGDPGLKDLNTELNKARAARPAPAAPAADGDDPAESNKAKQGVSGYAFPVDFKPEDGMEYPAGGQFPLSYIRTHVVGQLPEPEDKHLTRIKQDGRPHRRIPKMHLDLSGLSKYERGDGDISDTGSDEELVTAIPVPKSFTPAVTMARFPFRYLYGENAKKVNERFYEGDKFWNRTWDLYYLSVPRFISQTTFLLIPTSQAQALLDEINSALNLNLTLTGVGKEGLVIEIGDKKLPAPVYLGRSSTRDRKMKLEGKVPSPLENWGPWVQLVEPHVFEEFEKQIKQSIATVKTKKSTQKQAARDSRMKKWQECLGRVQAYFGLRPALQPNVPQPSFANDQIEAINVLQPVKWAFHDTPIFISIDLEWMDCYGAMGSLTEVGISTLDMLDLDGVAPGDYGERWLKLIRSRHLRVKEYRNWVNNTHTAGCPGSFRFGESELIPHAEIPNVVDAAFYPPYMVPPKEEKIPAYQVQCKGDNKIAPHKNRKRNVILVGLDLHGDIMQLKRVESQVFVNLNEPSSVISETIDVAELYCAATGETQPRGLRALLGLLNILSPDLHNAGNDAYYTLHALIRLMLRVAGEKPWGYESAEVGDKEPNVKSSDEREAKPQATANPKYERKDKHDGATFESMAAMEEGLYDNTDEVPVWSH</sequence>
<proteinExistence type="predicted"/>
<dbReference type="InterPro" id="IPR048519">
    <property type="entry name" value="Gfd2/YDR514C-like_C"/>
</dbReference>
<feature type="compositionally biased region" description="Low complexity" evidence="1">
    <location>
        <begin position="30"/>
        <end position="39"/>
    </location>
</feature>
<gene>
    <name evidence="3" type="ORF">PCAMFM013_S001g000704</name>
</gene>
<feature type="compositionally biased region" description="Basic and acidic residues" evidence="1">
    <location>
        <begin position="624"/>
        <end position="634"/>
    </location>
</feature>
<keyword evidence="4" id="KW-1185">Reference proteome</keyword>
<evidence type="ECO:0000313" key="3">
    <source>
        <dbReference type="EMBL" id="CRL17744.1"/>
    </source>
</evidence>
<evidence type="ECO:0000313" key="4">
    <source>
        <dbReference type="Proteomes" id="UP000053732"/>
    </source>
</evidence>
<protein>
    <submittedName>
        <fullName evidence="3">Str. FM013</fullName>
    </submittedName>
</protein>
<dbReference type="SUPFAM" id="SSF53098">
    <property type="entry name" value="Ribonuclease H-like"/>
    <property type="match status" value="1"/>
</dbReference>
<evidence type="ECO:0000256" key="1">
    <source>
        <dbReference type="SAM" id="MobiDB-lite"/>
    </source>
</evidence>
<accession>A0A0G4NUS3</accession>
<dbReference type="PANTHER" id="PTHR28083">
    <property type="entry name" value="GOOD FOR FULL DBP5 ACTIVITY PROTEIN 2"/>
    <property type="match status" value="1"/>
</dbReference>
<feature type="region of interest" description="Disordered" evidence="1">
    <location>
        <begin position="595"/>
        <end position="635"/>
    </location>
</feature>